<dbReference type="EMBL" id="BEYU01000065">
    <property type="protein sequence ID" value="GBG29774.1"/>
    <property type="molecule type" value="Genomic_DNA"/>
</dbReference>
<organism evidence="2 3">
    <name type="scientific">Hondaea fermentalgiana</name>
    <dbReference type="NCBI Taxonomy" id="2315210"/>
    <lineage>
        <taxon>Eukaryota</taxon>
        <taxon>Sar</taxon>
        <taxon>Stramenopiles</taxon>
        <taxon>Bigyra</taxon>
        <taxon>Labyrinthulomycetes</taxon>
        <taxon>Thraustochytrida</taxon>
        <taxon>Thraustochytriidae</taxon>
        <taxon>Hondaea</taxon>
    </lineage>
</organism>
<name>A0A2R5GPH3_9STRA</name>
<feature type="compositionally biased region" description="Low complexity" evidence="1">
    <location>
        <begin position="846"/>
        <end position="857"/>
    </location>
</feature>
<feature type="region of interest" description="Disordered" evidence="1">
    <location>
        <begin position="846"/>
        <end position="872"/>
    </location>
</feature>
<feature type="region of interest" description="Disordered" evidence="1">
    <location>
        <begin position="28"/>
        <end position="96"/>
    </location>
</feature>
<sequence length="872" mass="94731">MGREQDLAEVTAFLRGLYPSEDFQVDIVMAESDGDEGNTQNLGDSQNLKTPEALTSSGADKPPAKPAPPRSRQRRRRPLAIAECDESSTTGSDLAHDAHGRLKTKFQRTLDLSADSREGLLDLATARKAAFLSRGLRTRSGHQLFEPVQEADPTPHVHPGDTGRAAALEIPGRGAGILPPPATPAAEAEAEAEAWRAVERAEKLVGVPVVHLGAAAARTSAAASTPRVSQTVQAARDHFDEIFSEFNTTLESEYDDVFEPPPPDAYLEKNRVHEIHPRDKLAWFYGSGGANAETGDPPDDLGGAEFGRGPRGSKAVGFFQDARIQGRKHVPGHTLGEESTSAPWRHRTPTSVQQALLQPRSAGDLVESEAHASFHGPPADWKPPALARVPPESIRAGNTLFSSRTAPAPPPPAPVDLARMRSAFEEEMSRIHNIDDASPPVSEYDARFTAPALRVPSGADGLEASLLLGPAAPTEHQLAFRPFAQDDLAAIRQQMPAGATSMRPGSARVTSSWGRTAAKEDPMSTEYASSFADLEKRRAATAAAREEKLAKEAKRASETAKMAAAFAAKAAAKAATKLQVSTAADTASSTEYRDRFCHGGDTSVLPDPGFLPSPRKQKPVKLDEPMLSEYDHEYDHLGKPKPPAERPPPHTYTPGFITEYEGAICGYDLRQDVKSINQELQDIERKSALKPAYALKPEHKHKHRLIDAEAARGYVPKTEHMQSFVDPRAKYHQFSDQFKATAQLDDAKLGPKEISVNKAAHTEKVARELGIKGIPERPRPSHEDIIEATSKQSLKWWNEEGRRLWATYNPVSLYPRWNPFGDRFKTPETEYQRAFRKSAMAAAAANNTAARSTTAPAEAPTPIVPPVAEGAM</sequence>
<evidence type="ECO:0000313" key="2">
    <source>
        <dbReference type="EMBL" id="GBG29774.1"/>
    </source>
</evidence>
<accession>A0A2R5GPH3</accession>
<feature type="region of interest" description="Disordered" evidence="1">
    <location>
        <begin position="291"/>
        <end position="311"/>
    </location>
</feature>
<dbReference type="InParanoid" id="A0A2R5GPH3"/>
<feature type="compositionally biased region" description="Polar residues" evidence="1">
    <location>
        <begin position="37"/>
        <end position="58"/>
    </location>
</feature>
<evidence type="ECO:0000256" key="1">
    <source>
        <dbReference type="SAM" id="MobiDB-lite"/>
    </source>
</evidence>
<dbReference type="AlphaFoldDB" id="A0A2R5GPH3"/>
<gene>
    <name evidence="2" type="ORF">FCC1311_059952</name>
</gene>
<evidence type="ECO:0000313" key="3">
    <source>
        <dbReference type="Proteomes" id="UP000241890"/>
    </source>
</evidence>
<reference evidence="2 3" key="1">
    <citation type="submission" date="2017-12" db="EMBL/GenBank/DDBJ databases">
        <title>Sequencing, de novo assembly and annotation of complete genome of a new Thraustochytrid species, strain FCC1311.</title>
        <authorList>
            <person name="Sedici K."/>
            <person name="Godart F."/>
            <person name="Aiese Cigliano R."/>
            <person name="Sanseverino W."/>
            <person name="Barakat M."/>
            <person name="Ortet P."/>
            <person name="Marechal E."/>
            <person name="Cagnac O."/>
            <person name="Amato A."/>
        </authorList>
    </citation>
    <scope>NUCLEOTIDE SEQUENCE [LARGE SCALE GENOMIC DNA]</scope>
</reference>
<keyword evidence="3" id="KW-1185">Reference proteome</keyword>
<feature type="region of interest" description="Disordered" evidence="1">
    <location>
        <begin position="325"/>
        <end position="347"/>
    </location>
</feature>
<feature type="region of interest" description="Disordered" evidence="1">
    <location>
        <begin position="496"/>
        <end position="521"/>
    </location>
</feature>
<comment type="caution">
    <text evidence="2">The sequence shown here is derived from an EMBL/GenBank/DDBJ whole genome shotgun (WGS) entry which is preliminary data.</text>
</comment>
<proteinExistence type="predicted"/>
<protein>
    <submittedName>
        <fullName evidence="2">Uncharacterized protein</fullName>
    </submittedName>
</protein>
<dbReference type="Proteomes" id="UP000241890">
    <property type="component" value="Unassembled WGS sequence"/>
</dbReference>